<comment type="subcellular location">
    <subcellularLocation>
        <location evidence="2">Cell membrane</location>
        <topology evidence="2">Multi-pass membrane protein</topology>
    </subcellularLocation>
</comment>
<keyword evidence="17" id="KW-1185">Reference proteome</keyword>
<evidence type="ECO:0000313" key="17">
    <source>
        <dbReference type="Proteomes" id="UP000245639"/>
    </source>
</evidence>
<feature type="transmembrane region" description="Helical" evidence="12">
    <location>
        <begin position="574"/>
        <end position="593"/>
    </location>
</feature>
<feature type="transmembrane region" description="Helical" evidence="12">
    <location>
        <begin position="682"/>
        <end position="702"/>
    </location>
</feature>
<evidence type="ECO:0000259" key="15">
    <source>
        <dbReference type="Pfam" id="PF17689"/>
    </source>
</evidence>
<feature type="compositionally biased region" description="Acidic residues" evidence="11">
    <location>
        <begin position="148"/>
        <end position="159"/>
    </location>
</feature>
<evidence type="ECO:0000256" key="2">
    <source>
        <dbReference type="ARBA" id="ARBA00004651"/>
    </source>
</evidence>
<dbReference type="Pfam" id="PF04602">
    <property type="entry name" value="Arabinose_trans"/>
    <property type="match status" value="1"/>
</dbReference>
<evidence type="ECO:0000256" key="8">
    <source>
        <dbReference type="ARBA" id="ARBA00022989"/>
    </source>
</evidence>
<feature type="transmembrane region" description="Helical" evidence="12">
    <location>
        <begin position="599"/>
        <end position="621"/>
    </location>
</feature>
<feature type="domain" description="Arabinofuranosyltransferase central" evidence="13">
    <location>
        <begin position="204"/>
        <end position="701"/>
    </location>
</feature>
<dbReference type="GO" id="GO:0005886">
    <property type="term" value="C:plasma membrane"/>
    <property type="evidence" value="ECO:0007669"/>
    <property type="project" value="UniProtKB-SubCell"/>
</dbReference>
<keyword evidence="8 12" id="KW-1133">Transmembrane helix</keyword>
<accession>A0A2U1FBK0</accession>
<dbReference type="Pfam" id="PF14896">
    <property type="entry name" value="Arabino_trans_C"/>
    <property type="match status" value="1"/>
</dbReference>
<evidence type="ECO:0000256" key="10">
    <source>
        <dbReference type="ARBA" id="ARBA00023316"/>
    </source>
</evidence>
<evidence type="ECO:0000256" key="7">
    <source>
        <dbReference type="ARBA" id="ARBA00022692"/>
    </source>
</evidence>
<evidence type="ECO:0000256" key="6">
    <source>
        <dbReference type="ARBA" id="ARBA00022679"/>
    </source>
</evidence>
<dbReference type="Gene3D" id="2.60.120.610">
    <property type="entry name" value="arabinofuranosyltransferase like domain"/>
    <property type="match status" value="1"/>
</dbReference>
<feature type="transmembrane region" description="Helical" evidence="12">
    <location>
        <begin position="431"/>
        <end position="458"/>
    </location>
</feature>
<feature type="region of interest" description="Disordered" evidence="11">
    <location>
        <begin position="776"/>
        <end position="809"/>
    </location>
</feature>
<dbReference type="GO" id="GO:0071766">
    <property type="term" value="P:Actinobacterium-type cell wall biogenesis"/>
    <property type="evidence" value="ECO:0007669"/>
    <property type="project" value="InterPro"/>
</dbReference>
<dbReference type="EMBL" id="QEKW01000006">
    <property type="protein sequence ID" value="PVZ09548.1"/>
    <property type="molecule type" value="Genomic_DNA"/>
</dbReference>
<evidence type="ECO:0000256" key="5">
    <source>
        <dbReference type="ARBA" id="ARBA00022676"/>
    </source>
</evidence>
<sequence length="1071" mass="114558">MVTGLIAIVGALLLPFMPVSVSTPEVRWPPDPRAPAPTMLLLTAYRPADIEVRFSCRAARAAATAPDGVVVSTMGPASPDAAREALIVRSREGEVSIRSGGENLFAGPLPTDDCDFVIRGDGAAMQVLLDGSVVSTAPTREPLPASDEPSESDAGELPDLEPIPEPLSALPEVDALRTSVPGSPDATTDDLSVRMTLDDVFDHTPAPAKSALIVVTVLALAVGAVAMSLLAVHTGHPSQAERDRGPPGERVAAWVSRRVTSLGGIRRLLPRVVDLVVPAVLLVWLFVASMTDDDGYYSAMAANVPFSGYVPNYYQLYNQGFTPFSWPYYVLSWWQTTFGVAPVVLRLPALVLGLGTWFLARAFVARTPLRGPEREPGRWTPALARAALAAAFLAWWLPYGMGVRPEPVVAFFTLAALVAVAEGLERRRLVLLGLAVGLATVGLMAAPTGFIALAPLIAATPAVWRLIREGSGTWWSAAGRWVVVLAPGAVGSLLGFADGAYRDFVRAQDIFAPIQRAQTWYQELGRYAGLLDPASHFGSYARRAAVLICLLALVWFLALVVASRVRDLVVPRRLPLVGWATLLAFVLLLPTPSKPSHHFGAFAGIGAVFLALLLVVGPRLLADLDRERRVPPAALLATAVSAVLVFALAGHGRDLWPFAWGLGMPAYGDYPSFRGLEFDQPLWWALGLVGVTGIVALVAHLRAPRWRRLALGVAVPLMVGVFLVVFAGWTLGDHIRAAYRTSDTWSPQIDALRDPTGTRCGLAGQIDVLDRGDVRALPRAAPPGTAPPPPLVPLDAPDAPPPESRTEPFVPGAVLPTSPPPPSLPSEVPVWGSFLVPREGANADARTGRFTTDWFRLPQPSPDLGLSVLMSGRIGDDVSLSAEYGRETREGFTPTGTRSIAAEENSVAWRSVALLDETAPPADADVVRLIAVDESTTTGGWLAFTAPLEGRWVPLTQFLPSDGPVGVAWQMKALFPCQRQPRQQHGITEPAVAAIGFGPTPEAAFSDWTFDPNRGGLLGHAQREADVTLLVTRIRDVGDEIDDIQVFDFRQPYPAGGYELSLDRRVVPGAP</sequence>
<comment type="similarity">
    <text evidence="3">Belongs to the emb family.</text>
</comment>
<dbReference type="InterPro" id="IPR040920">
    <property type="entry name" value="Arabino_trans_N"/>
</dbReference>
<dbReference type="InterPro" id="IPR027451">
    <property type="entry name" value="EmbABC_dom1"/>
</dbReference>
<dbReference type="Proteomes" id="UP000245639">
    <property type="component" value="Unassembled WGS sequence"/>
</dbReference>
<keyword evidence="5" id="KW-0328">Glycosyltransferase</keyword>
<evidence type="ECO:0000256" key="4">
    <source>
        <dbReference type="ARBA" id="ARBA00022475"/>
    </source>
</evidence>
<feature type="transmembrane region" description="Helical" evidence="12">
    <location>
        <begin position="268"/>
        <end position="287"/>
    </location>
</feature>
<keyword evidence="6 16" id="KW-0808">Transferase</keyword>
<feature type="domain" description="Arabinosyltransferase C-terminal" evidence="14">
    <location>
        <begin position="825"/>
        <end position="1032"/>
    </location>
</feature>
<dbReference type="GO" id="GO:0052636">
    <property type="term" value="F:arabinosyltransferase activity"/>
    <property type="evidence" value="ECO:0007669"/>
    <property type="project" value="InterPro"/>
</dbReference>
<keyword evidence="9 12" id="KW-0472">Membrane</keyword>
<evidence type="ECO:0000256" key="9">
    <source>
        <dbReference type="ARBA" id="ARBA00023136"/>
    </source>
</evidence>
<feature type="transmembrane region" description="Helical" evidence="12">
    <location>
        <begin position="211"/>
        <end position="232"/>
    </location>
</feature>
<evidence type="ECO:0000313" key="16">
    <source>
        <dbReference type="EMBL" id="PVZ09548.1"/>
    </source>
</evidence>
<organism evidence="16 17">
    <name type="scientific">Actinomycetospora cinnamomea</name>
    <dbReference type="NCBI Taxonomy" id="663609"/>
    <lineage>
        <taxon>Bacteria</taxon>
        <taxon>Bacillati</taxon>
        <taxon>Actinomycetota</taxon>
        <taxon>Actinomycetes</taxon>
        <taxon>Pseudonocardiales</taxon>
        <taxon>Pseudonocardiaceae</taxon>
        <taxon>Actinomycetospora</taxon>
    </lineage>
</organism>
<evidence type="ECO:0000256" key="3">
    <source>
        <dbReference type="ARBA" id="ARBA00008195"/>
    </source>
</evidence>
<gene>
    <name evidence="16" type="ORF">C8D89_106212</name>
</gene>
<comment type="caution">
    <text evidence="16">The sequence shown here is derived from an EMBL/GenBank/DDBJ whole genome shotgun (WGS) entry which is preliminary data.</text>
</comment>
<feature type="transmembrane region" description="Helical" evidence="12">
    <location>
        <begin position="379"/>
        <end position="396"/>
    </location>
</feature>
<feature type="compositionally biased region" description="Pro residues" evidence="11">
    <location>
        <begin position="780"/>
        <end position="803"/>
    </location>
</feature>
<evidence type="ECO:0000256" key="12">
    <source>
        <dbReference type="SAM" id="Phobius"/>
    </source>
</evidence>
<proteinExistence type="inferred from homology"/>
<dbReference type="Gene3D" id="2.60.120.940">
    <property type="entry name" value="EmbC, C-terminal domain, subdomain 2"/>
    <property type="match status" value="1"/>
</dbReference>
<protein>
    <submittedName>
        <fullName evidence="16">4-amino-4-deoxy-L-arabinose transferase-like glycosyltransferase</fullName>
    </submittedName>
</protein>
<dbReference type="AlphaFoldDB" id="A0A2U1FBK0"/>
<evidence type="ECO:0000256" key="11">
    <source>
        <dbReference type="SAM" id="MobiDB-lite"/>
    </source>
</evidence>
<comment type="function">
    <text evidence="1">Arabinosyl transferase responsible for the polymerization of arabinose into the arabinan of arabinogalactan.</text>
</comment>
<dbReference type="GO" id="GO:0071555">
    <property type="term" value="P:cell wall organization"/>
    <property type="evidence" value="ECO:0007669"/>
    <property type="project" value="UniProtKB-KW"/>
</dbReference>
<dbReference type="InterPro" id="IPR007680">
    <property type="entry name" value="Arabino_trans_central"/>
</dbReference>
<evidence type="ECO:0000259" key="13">
    <source>
        <dbReference type="Pfam" id="PF04602"/>
    </source>
</evidence>
<keyword evidence="7 12" id="KW-0812">Transmembrane</keyword>
<feature type="domain" description="Arabinosyltransferas concanavalin like" evidence="15">
    <location>
        <begin position="23"/>
        <end position="133"/>
    </location>
</feature>
<feature type="transmembrane region" description="Helical" evidence="12">
    <location>
        <begin position="633"/>
        <end position="652"/>
    </location>
</feature>
<feature type="transmembrane region" description="Helical" evidence="12">
    <location>
        <begin position="709"/>
        <end position="731"/>
    </location>
</feature>
<dbReference type="Pfam" id="PF17689">
    <property type="entry name" value="Arabino_trans_N"/>
    <property type="match status" value="1"/>
</dbReference>
<evidence type="ECO:0000256" key="1">
    <source>
        <dbReference type="ARBA" id="ARBA00003001"/>
    </source>
</evidence>
<name>A0A2U1FBK0_9PSEU</name>
<dbReference type="InterPro" id="IPR032731">
    <property type="entry name" value="Arabino_trans_C"/>
</dbReference>
<feature type="region of interest" description="Disordered" evidence="11">
    <location>
        <begin position="135"/>
        <end position="166"/>
    </location>
</feature>
<keyword evidence="4" id="KW-1003">Cell membrane</keyword>
<feature type="transmembrane region" description="Helical" evidence="12">
    <location>
        <begin position="333"/>
        <end position="359"/>
    </location>
</feature>
<feature type="transmembrane region" description="Helical" evidence="12">
    <location>
        <begin position="408"/>
        <end position="424"/>
    </location>
</feature>
<dbReference type="InterPro" id="IPR042486">
    <property type="entry name" value="Arabino_trans_C_2"/>
</dbReference>
<reference evidence="16 17" key="1">
    <citation type="submission" date="2018-04" db="EMBL/GenBank/DDBJ databases">
        <title>Genomic Encyclopedia of Type Strains, Phase IV (KMG-IV): sequencing the most valuable type-strain genomes for metagenomic binning, comparative biology and taxonomic classification.</title>
        <authorList>
            <person name="Goeker M."/>
        </authorList>
    </citation>
    <scope>NUCLEOTIDE SEQUENCE [LARGE SCALE GENOMIC DNA]</scope>
    <source>
        <strain evidence="16 17">DSM 45771</strain>
    </source>
</reference>
<feature type="transmembrane region" description="Helical" evidence="12">
    <location>
        <begin position="540"/>
        <end position="562"/>
    </location>
</feature>
<keyword evidence="10" id="KW-0961">Cell wall biogenesis/degradation</keyword>
<evidence type="ECO:0000259" key="14">
    <source>
        <dbReference type="Pfam" id="PF14896"/>
    </source>
</evidence>